<evidence type="ECO:0000313" key="7">
    <source>
        <dbReference type="Proteomes" id="UP000092691"/>
    </source>
</evidence>
<dbReference type="InterPro" id="IPR028081">
    <property type="entry name" value="Leu-bd"/>
</dbReference>
<sequence>MRIDMRGLVIGLGLTLFSAFSAHAAASCGDNNGKAATGEPIVIGAITGKTGPDDFSNSTRAANAYFDCLNANGGIKGRPVKYLVEDDQWNPETAAQLAAKLVNDEKAVLMVGNSSFVECGANADFYKKSGILVVAGVGVPRECFFAENYAATNAGPRVSTLGAMGYALDQLKAKSVVCIGPNIPNVGTWSCDGIKSLAKEKGFTAETILMDPGTADSTSIILQAAASKPDVIILGLPKGVTIPLLTAAEEQGLNQTIKFLSAASAYDLSVPGTIGAGWDGNFYVNMEFNDLEAATPDNQNWLAVMDKYGQSSDPRDTFAQAGYLAARIAEKALMSLDPKDITRESTSAAIRQVKGFASDIFCAPWYFGDGQPRHNANSTTRMAVSEGGKWKVISDCAPSPDPELADIRAFEKSAGLAP</sequence>
<protein>
    <submittedName>
        <fullName evidence="6">Branched-chain amino acid ABC transporter substrate-binding protein</fullName>
    </submittedName>
</protein>
<keyword evidence="3" id="KW-0029">Amino-acid transport</keyword>
<organism evidence="6 7">
    <name type="scientific">Rhizobium leguminosarum</name>
    <dbReference type="NCBI Taxonomy" id="384"/>
    <lineage>
        <taxon>Bacteria</taxon>
        <taxon>Pseudomonadati</taxon>
        <taxon>Pseudomonadota</taxon>
        <taxon>Alphaproteobacteria</taxon>
        <taxon>Hyphomicrobiales</taxon>
        <taxon>Rhizobiaceae</taxon>
        <taxon>Rhizobium/Agrobacterium group</taxon>
        <taxon>Rhizobium</taxon>
    </lineage>
</organism>
<feature type="signal peptide" evidence="4">
    <location>
        <begin position="1"/>
        <end position="24"/>
    </location>
</feature>
<feature type="domain" description="Leucine-binding protein" evidence="5">
    <location>
        <begin position="40"/>
        <end position="376"/>
    </location>
</feature>
<dbReference type="SUPFAM" id="SSF53822">
    <property type="entry name" value="Periplasmic binding protein-like I"/>
    <property type="match status" value="1"/>
</dbReference>
<dbReference type="InterPro" id="IPR051010">
    <property type="entry name" value="BCAA_transport"/>
</dbReference>
<geneLocation type="plasmid" evidence="6 7">
    <name>unnamed1</name>
</geneLocation>
<dbReference type="RefSeq" id="WP_065283372.1">
    <property type="nucleotide sequence ID" value="NZ_CP016287.1"/>
</dbReference>
<evidence type="ECO:0000256" key="4">
    <source>
        <dbReference type="SAM" id="SignalP"/>
    </source>
</evidence>
<dbReference type="CDD" id="cd06341">
    <property type="entry name" value="PBP1_ABC_ligand_binding-like"/>
    <property type="match status" value="1"/>
</dbReference>
<dbReference type="InterPro" id="IPR028082">
    <property type="entry name" value="Peripla_BP_I"/>
</dbReference>
<reference evidence="6 7" key="1">
    <citation type="submission" date="2016-06" db="EMBL/GenBank/DDBJ databases">
        <title>Microsymbionts genomes from the relict species Vavilovia formosa.</title>
        <authorList>
            <person name="Chirak E."/>
            <person name="Kimeklis A."/>
            <person name="Andronov E."/>
        </authorList>
    </citation>
    <scope>NUCLEOTIDE SEQUENCE [LARGE SCALE GENOMIC DNA]</scope>
    <source>
        <strain evidence="6 7">Vaf10</strain>
        <plasmid evidence="7">Plasmid unnamed1</plasmid>
    </source>
</reference>
<name>A0A1B1CJ37_RHILE</name>
<keyword evidence="3" id="KW-0813">Transport</keyword>
<evidence type="ECO:0000256" key="3">
    <source>
        <dbReference type="ARBA" id="ARBA00022970"/>
    </source>
</evidence>
<dbReference type="PANTHER" id="PTHR30483">
    <property type="entry name" value="LEUCINE-SPECIFIC-BINDING PROTEIN"/>
    <property type="match status" value="1"/>
</dbReference>
<keyword evidence="6" id="KW-0614">Plasmid</keyword>
<dbReference type="OrthoDB" id="9147078at2"/>
<dbReference type="AlphaFoldDB" id="A0A1B1CJ37"/>
<proteinExistence type="inferred from homology"/>
<dbReference type="GO" id="GO:0006865">
    <property type="term" value="P:amino acid transport"/>
    <property type="evidence" value="ECO:0007669"/>
    <property type="project" value="UniProtKB-KW"/>
</dbReference>
<keyword evidence="2 4" id="KW-0732">Signal</keyword>
<dbReference type="PROSITE" id="PS51257">
    <property type="entry name" value="PROKAR_LIPOPROTEIN"/>
    <property type="match status" value="1"/>
</dbReference>
<dbReference type="Pfam" id="PF13458">
    <property type="entry name" value="Peripla_BP_6"/>
    <property type="match status" value="1"/>
</dbReference>
<evidence type="ECO:0000256" key="2">
    <source>
        <dbReference type="ARBA" id="ARBA00022729"/>
    </source>
</evidence>
<evidence type="ECO:0000256" key="1">
    <source>
        <dbReference type="ARBA" id="ARBA00010062"/>
    </source>
</evidence>
<accession>A0A1B1CJ37</accession>
<dbReference type="Proteomes" id="UP000092691">
    <property type="component" value="Plasmid unnamed1"/>
</dbReference>
<dbReference type="PANTHER" id="PTHR30483:SF6">
    <property type="entry name" value="PERIPLASMIC BINDING PROTEIN OF ABC TRANSPORTER FOR NATURAL AMINO ACIDS"/>
    <property type="match status" value="1"/>
</dbReference>
<gene>
    <name evidence="6" type="ORF">BA011_29070</name>
</gene>
<dbReference type="EMBL" id="CP016287">
    <property type="protein sequence ID" value="ANP89773.1"/>
    <property type="molecule type" value="Genomic_DNA"/>
</dbReference>
<evidence type="ECO:0000313" key="6">
    <source>
        <dbReference type="EMBL" id="ANP89773.1"/>
    </source>
</evidence>
<dbReference type="Gene3D" id="3.40.50.2300">
    <property type="match status" value="2"/>
</dbReference>
<feature type="chain" id="PRO_5008521003" evidence="4">
    <location>
        <begin position="25"/>
        <end position="418"/>
    </location>
</feature>
<evidence type="ECO:0000259" key="5">
    <source>
        <dbReference type="Pfam" id="PF13458"/>
    </source>
</evidence>
<comment type="similarity">
    <text evidence="1">Belongs to the leucine-binding protein family.</text>
</comment>